<sequence length="394" mass="44470">MCRPTRSGHAPTHSGSCVSRCQSTPGGVYVSQGGAFGSVLLSTHGSTYTRGRELIDEICVVGFPSRLGGADTELDHQIRVWQHLGLKVHLIHTAQLDHNCHLMRMSERGCVIHAPCDWNACAGKHVISYCNAGFLENLEEISSKAKSTTFVNCMTWLFEKEKECHRRGLIDFFVYQTDHAMDKVAHDLRTLNPNYRPHKIKPYFYLDEFPMIDGRDEDTFRFGRLSRSDPAKFHPSQLWIYEAMVAPVLKSGVMLGVDAGIRAKIGHEPDWIRAYPPGELSAQEVYRHSHCIIQATETYENLPRIGFEAMASGCLLIVDDRGGWRELVQHGKTGFLCSDERAFVYYSSRAAYEANERNSMTHAARTWLQDNWSLESSAADWKKFFGELKAFSGA</sequence>
<proteinExistence type="predicted"/>
<dbReference type="Proteomes" id="UP000225740">
    <property type="component" value="Unassembled WGS sequence"/>
</dbReference>
<evidence type="ECO:0000259" key="1">
    <source>
        <dbReference type="Pfam" id="PF00534"/>
    </source>
</evidence>
<protein>
    <recommendedName>
        <fullName evidence="1">Glycosyl transferase family 1 domain-containing protein</fullName>
    </recommendedName>
</protein>
<gene>
    <name evidence="2" type="ORF">CEE69_31395</name>
</gene>
<dbReference type="Gene3D" id="3.40.50.2000">
    <property type="entry name" value="Glycogen Phosphorylase B"/>
    <property type="match status" value="1"/>
</dbReference>
<comment type="caution">
    <text evidence="2">The sequence shown here is derived from an EMBL/GenBank/DDBJ whole genome shotgun (WGS) entry which is preliminary data.</text>
</comment>
<dbReference type="InterPro" id="IPR001296">
    <property type="entry name" value="Glyco_trans_1"/>
</dbReference>
<evidence type="ECO:0000313" key="2">
    <source>
        <dbReference type="EMBL" id="PHQ31384.1"/>
    </source>
</evidence>
<reference evidence="2 3" key="1">
    <citation type="submission" date="2017-06" db="EMBL/GenBank/DDBJ databases">
        <title>Description of Rhodopirellula bahusiensis sp. nov.</title>
        <authorList>
            <person name="Kizina J."/>
            <person name="Harder J."/>
        </authorList>
    </citation>
    <scope>NUCLEOTIDE SEQUENCE [LARGE SCALE GENOMIC DNA]</scope>
    <source>
        <strain evidence="2 3">SWK21</strain>
    </source>
</reference>
<dbReference type="Pfam" id="PF00534">
    <property type="entry name" value="Glycos_transf_1"/>
    <property type="match status" value="1"/>
</dbReference>
<feature type="domain" description="Glycosyl transferase family 1" evidence="1">
    <location>
        <begin position="283"/>
        <end position="366"/>
    </location>
</feature>
<dbReference type="GO" id="GO:0016757">
    <property type="term" value="F:glycosyltransferase activity"/>
    <property type="evidence" value="ECO:0007669"/>
    <property type="project" value="InterPro"/>
</dbReference>
<name>A0A2G1VX76_9BACT</name>
<dbReference type="SUPFAM" id="SSF53756">
    <property type="entry name" value="UDP-Glycosyltransferase/glycogen phosphorylase"/>
    <property type="match status" value="1"/>
</dbReference>
<organism evidence="2 3">
    <name type="scientific">Rhodopirellula bahusiensis</name>
    <dbReference type="NCBI Taxonomy" id="2014065"/>
    <lineage>
        <taxon>Bacteria</taxon>
        <taxon>Pseudomonadati</taxon>
        <taxon>Planctomycetota</taxon>
        <taxon>Planctomycetia</taxon>
        <taxon>Pirellulales</taxon>
        <taxon>Pirellulaceae</taxon>
        <taxon>Rhodopirellula</taxon>
    </lineage>
</organism>
<keyword evidence="3" id="KW-1185">Reference proteome</keyword>
<evidence type="ECO:0000313" key="3">
    <source>
        <dbReference type="Proteomes" id="UP000225740"/>
    </source>
</evidence>
<dbReference type="EMBL" id="NIZW01000056">
    <property type="protein sequence ID" value="PHQ31384.1"/>
    <property type="molecule type" value="Genomic_DNA"/>
</dbReference>
<dbReference type="AlphaFoldDB" id="A0A2G1VX76"/>
<accession>A0A2G1VX76</accession>